<reference evidence="4 6" key="2">
    <citation type="submission" date="2016-05" db="EMBL/GenBank/DDBJ databases">
        <authorList>
            <person name="Prochazka B."/>
            <person name="Indra A."/>
            <person name="Hasenberger P."/>
            <person name="Blaschitz M."/>
            <person name="Wagner L."/>
            <person name="Wewalka G."/>
            <person name="Sorschag S."/>
            <person name="Schmid D."/>
            <person name="Ruppitsch W."/>
        </authorList>
    </citation>
    <scope>NUCLEOTIDE SEQUENCE [LARGE SCALE GENOMIC DNA]</scope>
    <source>
        <strain evidence="4 6">974010_12</strain>
    </source>
</reference>
<feature type="domain" description="Mce/MlaD" evidence="2">
    <location>
        <begin position="39"/>
        <end position="114"/>
    </location>
</feature>
<gene>
    <name evidence="4" type="ORF">A8135_11845</name>
    <name evidence="3" type="ORF">Ljam_0221</name>
</gene>
<evidence type="ECO:0000313" key="6">
    <source>
        <dbReference type="Proteomes" id="UP000093336"/>
    </source>
</evidence>
<dbReference type="OrthoDB" id="9806984at2"/>
<keyword evidence="1" id="KW-0472">Membrane</keyword>
<organism evidence="3 5">
    <name type="scientific">Legionella jamestowniensis</name>
    <dbReference type="NCBI Taxonomy" id="455"/>
    <lineage>
        <taxon>Bacteria</taxon>
        <taxon>Pseudomonadati</taxon>
        <taxon>Pseudomonadota</taxon>
        <taxon>Gammaproteobacteria</taxon>
        <taxon>Legionellales</taxon>
        <taxon>Legionellaceae</taxon>
        <taxon>Legionella</taxon>
    </lineage>
</organism>
<proteinExistence type="predicted"/>
<sequence>MEAKTNYTVVGIIVLILIAGLLAAGLWLSVGFEQKKYHTYEVFMHEAVSGLTNEAVVKFNGVQVGFVKQIELSQKDPQQVRLLLSIEEGTPITTSTSATLISQGITGTTYVGLSASSSDLTPLRKAPNHRYPIIPSKPSLFHQLDSVLKEVSENVNKVSVEVSRIFDKENAEYIKKTLANFKTVTDVLAKDSEHIHQSLQSADVFLKNAAKVSRQFPAVVADLKTGVRKFNTMADSVSEAGEEITSTMEAGKLAINKISQQALPPAVVLLRRLDAIAANLEKISMQMRQNPSVLIRGTKPPKPGPGE</sequence>
<dbReference type="PATRIC" id="fig|455.5.peg.232"/>
<reference evidence="3 5" key="1">
    <citation type="submission" date="2015-11" db="EMBL/GenBank/DDBJ databases">
        <title>Genomic analysis of 38 Legionella species identifies large and diverse effector repertoires.</title>
        <authorList>
            <person name="Burstein D."/>
            <person name="Amaro F."/>
            <person name="Zusman T."/>
            <person name="Lifshitz Z."/>
            <person name="Cohen O."/>
            <person name="Gilbert J.A."/>
            <person name="Pupko T."/>
            <person name="Shuman H.A."/>
            <person name="Segal G."/>
        </authorList>
    </citation>
    <scope>NUCLEOTIDE SEQUENCE [LARGE SCALE GENOMIC DNA]</scope>
    <source>
        <strain evidence="3 5">JA-26-G1-E2</strain>
    </source>
</reference>
<dbReference type="PANTHER" id="PTHR36698:SF2">
    <property type="entry name" value="MCE_MLAD DOMAIN-CONTAINING PROTEIN"/>
    <property type="match status" value="1"/>
</dbReference>
<dbReference type="Pfam" id="PF02470">
    <property type="entry name" value="MlaD"/>
    <property type="match status" value="1"/>
</dbReference>
<keyword evidence="1" id="KW-0812">Transmembrane</keyword>
<evidence type="ECO:0000259" key="2">
    <source>
        <dbReference type="Pfam" id="PF02470"/>
    </source>
</evidence>
<keyword evidence="1" id="KW-1133">Transmembrane helix</keyword>
<dbReference type="Proteomes" id="UP000093336">
    <property type="component" value="Unassembled WGS sequence"/>
</dbReference>
<dbReference type="STRING" id="455.Ljam_0221"/>
<dbReference type="EMBL" id="LNYG01000004">
    <property type="protein sequence ID" value="KTD12963.1"/>
    <property type="molecule type" value="Genomic_DNA"/>
</dbReference>
<evidence type="ECO:0000256" key="1">
    <source>
        <dbReference type="SAM" id="Phobius"/>
    </source>
</evidence>
<keyword evidence="6" id="KW-1185">Reference proteome</keyword>
<feature type="transmembrane region" description="Helical" evidence="1">
    <location>
        <begin position="6"/>
        <end position="28"/>
    </location>
</feature>
<comment type="caution">
    <text evidence="3">The sequence shown here is derived from an EMBL/GenBank/DDBJ whole genome shotgun (WGS) entry which is preliminary data.</text>
</comment>
<dbReference type="PANTHER" id="PTHR36698">
    <property type="entry name" value="BLL5892 PROTEIN"/>
    <property type="match status" value="1"/>
</dbReference>
<name>A0A0W0UYK9_9GAMM</name>
<dbReference type="EMBL" id="LYOZ01000016">
    <property type="protein sequence ID" value="OCH98250.1"/>
    <property type="molecule type" value="Genomic_DNA"/>
</dbReference>
<accession>A0A0W0UYK9</accession>
<evidence type="ECO:0000313" key="4">
    <source>
        <dbReference type="EMBL" id="OCH98250.1"/>
    </source>
</evidence>
<dbReference type="RefSeq" id="WP_058448306.1">
    <property type="nucleotide sequence ID" value="NZ_CAAAJF010000014.1"/>
</dbReference>
<protein>
    <submittedName>
        <fullName evidence="3">ABC transport system periplasmic substrate binding protein</fullName>
    </submittedName>
    <submittedName>
        <fullName evidence="4">ABC transporter substrate-binding protein</fullName>
    </submittedName>
</protein>
<dbReference type="InterPro" id="IPR003399">
    <property type="entry name" value="Mce/MlaD"/>
</dbReference>
<dbReference type="AlphaFoldDB" id="A0A0W0UYK9"/>
<evidence type="ECO:0000313" key="3">
    <source>
        <dbReference type="EMBL" id="KTD12963.1"/>
    </source>
</evidence>
<dbReference type="Proteomes" id="UP000054715">
    <property type="component" value="Unassembled WGS sequence"/>
</dbReference>
<evidence type="ECO:0000313" key="5">
    <source>
        <dbReference type="Proteomes" id="UP000054715"/>
    </source>
</evidence>